<dbReference type="PANTHER" id="PTHR11712:SF352">
    <property type="entry name" value="3-OXOACYL-[ACYL-CARRIER-PROTEIN] SYNTHASE"/>
    <property type="match status" value="1"/>
</dbReference>
<dbReference type="InterPro" id="IPR018201">
    <property type="entry name" value="Ketoacyl_synth_AS"/>
</dbReference>
<dbReference type="Pfam" id="PF00109">
    <property type="entry name" value="ketoacyl-synt"/>
    <property type="match status" value="1"/>
</dbReference>
<feature type="domain" description="Ketosynthase family 3 (KS3)" evidence="14">
    <location>
        <begin position="1"/>
        <end position="401"/>
    </location>
</feature>
<protein>
    <recommendedName>
        <fullName evidence="11">Nodulation protein E</fullName>
    </recommendedName>
    <alternativeName>
        <fullName evidence="12">Host-specificity of nodulation protein B</fullName>
    </alternativeName>
</protein>
<sequence length="402" mass="42195">MHRVVITGAGTINALGHNVPETLEAMREGRCGIGPIDIPDVDRLSIQIGGQVKGFEAEGLFNRQQIALYDRFTQFTLVAAREAIAQAGLEFSGDLAAKSGVVLGNSGGGMTTLDENYRSVYEAGKNRVHPFVVPKLMNNAAASHVSMEFNLKGPSFTVASACASSNHAMAQAFQMVRSGMAPVMITGGSESMLCFGGVKAWEGLRVMSKDACRPFSANRNGMVQGEGAGVFVFEEYDHARRRGAEILAEVAGFAMSSDAADIVMPSKQGAERAIAGALKDARLNPTDVCYINAHGTGTAANDKTECAAVADVFGAQADHLMISSTKSMHGHLIGGTGAVELLACIMALRDGVVAPTINYDEPDPECALDVVPNVAREAKVEAALSNAFAFGGLNAVLALKRI</sequence>
<dbReference type="PROSITE" id="PS00606">
    <property type="entry name" value="KS3_1"/>
    <property type="match status" value="1"/>
</dbReference>
<dbReference type="Gene3D" id="3.40.47.10">
    <property type="match status" value="1"/>
</dbReference>
<organism evidence="15 16">
    <name type="scientific">Marimonas arenosa</name>
    <dbReference type="NCBI Taxonomy" id="1795305"/>
    <lineage>
        <taxon>Bacteria</taxon>
        <taxon>Pseudomonadati</taxon>
        <taxon>Pseudomonadota</taxon>
        <taxon>Alphaproteobacteria</taxon>
        <taxon>Rhodobacterales</taxon>
        <taxon>Paracoccaceae</taxon>
        <taxon>Marimonas</taxon>
    </lineage>
</organism>
<comment type="function">
    <text evidence="10">Proposed to synthesize NOD factor fatty acyl chain. Involved in the synthesis of a highly unsaturated fatty acid moiety, which forms part of a lipo-oligosaccharide that is responsible for host specificity.</text>
</comment>
<evidence type="ECO:0000256" key="2">
    <source>
        <dbReference type="ARBA" id="ARBA00008467"/>
    </source>
</evidence>
<evidence type="ECO:0000256" key="4">
    <source>
        <dbReference type="ARBA" id="ARBA00022475"/>
    </source>
</evidence>
<keyword evidence="9" id="KW-0472">Membrane</keyword>
<dbReference type="Proteomes" id="UP001226762">
    <property type="component" value="Unassembled WGS sequence"/>
</dbReference>
<evidence type="ECO:0000256" key="1">
    <source>
        <dbReference type="ARBA" id="ARBA00004533"/>
    </source>
</evidence>
<comment type="similarity">
    <text evidence="2 13">Belongs to the thiolase-like superfamily. Beta-ketoacyl-ACP synthases family.</text>
</comment>
<dbReference type="InterPro" id="IPR020841">
    <property type="entry name" value="PKS_Beta-ketoAc_synthase_dom"/>
</dbReference>
<keyword evidence="5" id="KW-0997">Cell inner membrane</keyword>
<evidence type="ECO:0000256" key="9">
    <source>
        <dbReference type="ARBA" id="ARBA00023136"/>
    </source>
</evidence>
<evidence type="ECO:0000313" key="15">
    <source>
        <dbReference type="EMBL" id="MDQ2088592.1"/>
    </source>
</evidence>
<evidence type="ECO:0000256" key="12">
    <source>
        <dbReference type="ARBA" id="ARBA00041756"/>
    </source>
</evidence>
<proteinExistence type="inferred from homology"/>
<evidence type="ECO:0000256" key="6">
    <source>
        <dbReference type="ARBA" id="ARBA00022679"/>
    </source>
</evidence>
<dbReference type="Pfam" id="PF02801">
    <property type="entry name" value="Ketoacyl-synt_C"/>
    <property type="match status" value="1"/>
</dbReference>
<dbReference type="InterPro" id="IPR000794">
    <property type="entry name" value="Beta-ketoacyl_synthase"/>
</dbReference>
<keyword evidence="8" id="KW-1133">Transmembrane helix</keyword>
<reference evidence="15" key="2">
    <citation type="submission" date="2023-02" db="EMBL/GenBank/DDBJ databases">
        <title>'Rhodoalgimonas zhirmunskyi' gen. nov., isolated from a red alga.</title>
        <authorList>
            <person name="Nedashkovskaya O.I."/>
            <person name="Otstavnykh N.Y."/>
            <person name="Bystritskaya E.P."/>
            <person name="Balabanova L.A."/>
            <person name="Isaeva M.P."/>
        </authorList>
    </citation>
    <scope>NUCLEOTIDE SEQUENCE</scope>
    <source>
        <strain evidence="15">KCTC 52189</strain>
    </source>
</reference>
<reference evidence="15" key="1">
    <citation type="submission" date="2022-07" db="EMBL/GenBank/DDBJ databases">
        <authorList>
            <person name="Otstavnykh N."/>
            <person name="Isaeva M."/>
            <person name="Bystritskaya E."/>
        </authorList>
    </citation>
    <scope>NUCLEOTIDE SEQUENCE</scope>
    <source>
        <strain evidence="15">KCTC 52189</strain>
    </source>
</reference>
<accession>A0AAE3WB71</accession>
<dbReference type="GO" id="GO:0006633">
    <property type="term" value="P:fatty acid biosynthetic process"/>
    <property type="evidence" value="ECO:0007669"/>
    <property type="project" value="InterPro"/>
</dbReference>
<evidence type="ECO:0000256" key="11">
    <source>
        <dbReference type="ARBA" id="ARBA00039445"/>
    </source>
</evidence>
<dbReference type="SMART" id="SM00825">
    <property type="entry name" value="PKS_KS"/>
    <property type="match status" value="1"/>
</dbReference>
<dbReference type="EMBL" id="JANHAX010000001">
    <property type="protein sequence ID" value="MDQ2088592.1"/>
    <property type="molecule type" value="Genomic_DNA"/>
</dbReference>
<evidence type="ECO:0000256" key="7">
    <source>
        <dbReference type="ARBA" id="ARBA00022692"/>
    </source>
</evidence>
<dbReference type="SUPFAM" id="SSF53901">
    <property type="entry name" value="Thiolase-like"/>
    <property type="match status" value="2"/>
</dbReference>
<dbReference type="InterPro" id="IPR014030">
    <property type="entry name" value="Ketoacyl_synth_N"/>
</dbReference>
<keyword evidence="6 13" id="KW-0808">Transferase</keyword>
<evidence type="ECO:0000256" key="10">
    <source>
        <dbReference type="ARBA" id="ARBA00037576"/>
    </source>
</evidence>
<evidence type="ECO:0000256" key="5">
    <source>
        <dbReference type="ARBA" id="ARBA00022519"/>
    </source>
</evidence>
<dbReference type="CDD" id="cd00834">
    <property type="entry name" value="KAS_I_II"/>
    <property type="match status" value="1"/>
</dbReference>
<dbReference type="InterPro" id="IPR014031">
    <property type="entry name" value="Ketoacyl_synth_C"/>
</dbReference>
<dbReference type="PANTHER" id="PTHR11712">
    <property type="entry name" value="POLYKETIDE SYNTHASE-RELATED"/>
    <property type="match status" value="1"/>
</dbReference>
<dbReference type="InterPro" id="IPR016039">
    <property type="entry name" value="Thiolase-like"/>
</dbReference>
<dbReference type="RefSeq" id="WP_306733856.1">
    <property type="nucleotide sequence ID" value="NZ_JANHAX010000001.1"/>
</dbReference>
<gene>
    <name evidence="15" type="ORF">NO357_01585</name>
</gene>
<dbReference type="NCBIfam" id="NF005589">
    <property type="entry name" value="PRK07314.1"/>
    <property type="match status" value="1"/>
</dbReference>
<dbReference type="GO" id="GO:0004315">
    <property type="term" value="F:3-oxoacyl-[acyl-carrier-protein] synthase activity"/>
    <property type="evidence" value="ECO:0007669"/>
    <property type="project" value="InterPro"/>
</dbReference>
<evidence type="ECO:0000256" key="8">
    <source>
        <dbReference type="ARBA" id="ARBA00022989"/>
    </source>
</evidence>
<comment type="caution">
    <text evidence="15">The sequence shown here is derived from an EMBL/GenBank/DDBJ whole genome shotgun (WGS) entry which is preliminary data.</text>
</comment>
<keyword evidence="3" id="KW-0536">Nodulation</keyword>
<evidence type="ECO:0000313" key="16">
    <source>
        <dbReference type="Proteomes" id="UP001226762"/>
    </source>
</evidence>
<evidence type="ECO:0000259" key="14">
    <source>
        <dbReference type="PROSITE" id="PS52004"/>
    </source>
</evidence>
<comment type="subcellular location">
    <subcellularLocation>
        <location evidence="1">Cell inner membrane</location>
    </subcellularLocation>
</comment>
<name>A0AAE3WB71_9RHOB</name>
<evidence type="ECO:0000256" key="3">
    <source>
        <dbReference type="ARBA" id="ARBA00022458"/>
    </source>
</evidence>
<dbReference type="PROSITE" id="PS52004">
    <property type="entry name" value="KS3_2"/>
    <property type="match status" value="1"/>
</dbReference>
<keyword evidence="4" id="KW-1003">Cell membrane</keyword>
<keyword evidence="16" id="KW-1185">Reference proteome</keyword>
<evidence type="ECO:0000256" key="13">
    <source>
        <dbReference type="RuleBase" id="RU003694"/>
    </source>
</evidence>
<dbReference type="AlphaFoldDB" id="A0AAE3WB71"/>
<dbReference type="GO" id="GO:0005886">
    <property type="term" value="C:plasma membrane"/>
    <property type="evidence" value="ECO:0007669"/>
    <property type="project" value="UniProtKB-SubCell"/>
</dbReference>
<keyword evidence="7" id="KW-0812">Transmembrane</keyword>